<evidence type="ECO:0000313" key="3">
    <source>
        <dbReference type="Proteomes" id="UP000594262"/>
    </source>
</evidence>
<evidence type="ECO:0000256" key="1">
    <source>
        <dbReference type="SAM" id="SignalP"/>
    </source>
</evidence>
<feature type="chain" id="PRO_5029817803" evidence="1">
    <location>
        <begin position="22"/>
        <end position="154"/>
    </location>
</feature>
<dbReference type="AlphaFoldDB" id="A0A7M5WUN3"/>
<dbReference type="Proteomes" id="UP000594262">
    <property type="component" value="Unplaced"/>
</dbReference>
<evidence type="ECO:0000313" key="2">
    <source>
        <dbReference type="EnsemblMetazoa" id="CLYHEMP013375.1"/>
    </source>
</evidence>
<feature type="signal peptide" evidence="1">
    <location>
        <begin position="1"/>
        <end position="21"/>
    </location>
</feature>
<name>A0A7M5WUN3_9CNID</name>
<dbReference type="RefSeq" id="XP_066910696.1">
    <property type="nucleotide sequence ID" value="XM_067054595.1"/>
</dbReference>
<dbReference type="GeneID" id="136798003"/>
<keyword evidence="1" id="KW-0732">Signal</keyword>
<dbReference type="EnsemblMetazoa" id="CLYHEMT013375.1">
    <property type="protein sequence ID" value="CLYHEMP013375.1"/>
    <property type="gene ID" value="CLYHEMG013375"/>
</dbReference>
<protein>
    <submittedName>
        <fullName evidence="2">Uncharacterized protein</fullName>
    </submittedName>
</protein>
<proteinExistence type="predicted"/>
<accession>A0A7M5WUN3</accession>
<organism evidence="2 3">
    <name type="scientific">Clytia hemisphaerica</name>
    <dbReference type="NCBI Taxonomy" id="252671"/>
    <lineage>
        <taxon>Eukaryota</taxon>
        <taxon>Metazoa</taxon>
        <taxon>Cnidaria</taxon>
        <taxon>Hydrozoa</taxon>
        <taxon>Hydroidolina</taxon>
        <taxon>Leptothecata</taxon>
        <taxon>Obeliida</taxon>
        <taxon>Clytiidae</taxon>
        <taxon>Clytia</taxon>
    </lineage>
</organism>
<keyword evidence="3" id="KW-1185">Reference proteome</keyword>
<sequence>MNSSWNTQFLMAAVLIGLVMAEVRTDETEASNDEMSKRSELPVGLINVKHFGKENGYAKKDIPMRFLSKKDIPMRFLSKKDIPMRFLSKRENEEDIPMRFLSKRGELPMRFLAKKDDEKNSEEELPMRFLQKRSQEKLCKRVVDICSNVLDQKR</sequence>
<reference evidence="2" key="1">
    <citation type="submission" date="2021-01" db="UniProtKB">
        <authorList>
            <consortium name="EnsemblMetazoa"/>
        </authorList>
    </citation>
    <scope>IDENTIFICATION</scope>
</reference>